<dbReference type="PANTHER" id="PTHR33361">
    <property type="entry name" value="GLR0591 PROTEIN"/>
    <property type="match status" value="1"/>
</dbReference>
<proteinExistence type="predicted"/>
<dbReference type="KEGG" id="caul:KCG34_22835"/>
<protein>
    <submittedName>
        <fullName evidence="2">DUF885 family protein</fullName>
    </submittedName>
</protein>
<evidence type="ECO:0000313" key="2">
    <source>
        <dbReference type="EMBL" id="QUD87844.1"/>
    </source>
</evidence>
<reference evidence="2" key="1">
    <citation type="submission" date="2021-04" db="EMBL/GenBank/DDBJ databases">
        <title>The complete genome sequence of Caulobacter sp. S6.</title>
        <authorList>
            <person name="Tang Y."/>
            <person name="Ouyang W."/>
            <person name="Liu Q."/>
            <person name="Huang B."/>
            <person name="Guo Z."/>
            <person name="Lei P."/>
        </authorList>
    </citation>
    <scope>NUCLEOTIDE SEQUENCE</scope>
    <source>
        <strain evidence="2">S6</strain>
    </source>
</reference>
<dbReference type="InterPro" id="IPR006311">
    <property type="entry name" value="TAT_signal"/>
</dbReference>
<dbReference type="Pfam" id="PF05960">
    <property type="entry name" value="DUF885"/>
    <property type="match status" value="1"/>
</dbReference>
<dbReference type="EMBL" id="CP073078">
    <property type="protein sequence ID" value="QUD87844.1"/>
    <property type="molecule type" value="Genomic_DNA"/>
</dbReference>
<name>A0A975FZ69_9CAUL</name>
<evidence type="ECO:0000313" key="3">
    <source>
        <dbReference type="Proteomes" id="UP000676409"/>
    </source>
</evidence>
<dbReference type="RefSeq" id="WP_211937895.1">
    <property type="nucleotide sequence ID" value="NZ_CP073078.1"/>
</dbReference>
<gene>
    <name evidence="2" type="ORF">KCG34_22835</name>
</gene>
<keyword evidence="1" id="KW-0732">Signal</keyword>
<feature type="chain" id="PRO_5036823630" evidence="1">
    <location>
        <begin position="26"/>
        <end position="603"/>
    </location>
</feature>
<accession>A0A975FZ69</accession>
<dbReference type="Proteomes" id="UP000676409">
    <property type="component" value="Chromosome"/>
</dbReference>
<evidence type="ECO:0000256" key="1">
    <source>
        <dbReference type="SAM" id="SignalP"/>
    </source>
</evidence>
<dbReference type="PANTHER" id="PTHR33361:SF2">
    <property type="entry name" value="DUF885 DOMAIN-CONTAINING PROTEIN"/>
    <property type="match status" value="1"/>
</dbReference>
<sequence length="603" mass="66575">MSINRRHLLATAALFAVTPAARALAAAGASPLNAAFDDIFAAQLKRSPETTTSLGLDKDARAGAKSRLDDRSLASRYSDKADNLKYLALLKSVDRKSLTGLDAVNYDTVAYQMETQAEADRAFDYGPGGAGAPYVVSQLTGCYQALPDFLDSQHSIETKADADAYLARLEAFATALDQDTEQARYDGGHGVIPPDFALDKTLKQMTDLHDQTPDKAVLVQSVARRAAEKHIDGDYASQASAIWTGKVQPALARQIALMKDFRAKATHDAGVWRLPKGEDYYAASFKQWTTSTMSPEEVHKTGLDLLEQLSARMDEQLKAQGYTQGTVGERLRALYADPKFRYPDTDEGKEKLIADLNLKVKAVQAKLPAYFKTLPKQSVEIRRVPKYIEAGAPGGYYQGGALDGSRPGAYFINLRNTAEVPSWTLPTLTYHESIPGHHLQGALQQEADLPMIRKVMWFSAYGEGWALYAEQLADEMGMYDDDPMGRIGMLHDAAFRAVRLVVDSGLHHKRWTREQAIQFFVDKIGDPETSATTEVERYCVWPGQACSYMVGKINWLRLREVAKTKLGPKFDIREFHDAGLVSGATPLTVLDDVMAGYIKQKMV</sequence>
<feature type="signal peptide" evidence="1">
    <location>
        <begin position="1"/>
        <end position="25"/>
    </location>
</feature>
<dbReference type="AlphaFoldDB" id="A0A975FZ69"/>
<dbReference type="InterPro" id="IPR010281">
    <property type="entry name" value="DUF885"/>
</dbReference>
<keyword evidence="3" id="KW-1185">Reference proteome</keyword>
<organism evidence="2 3">
    <name type="scientific">Phenylobacterium montanum</name>
    <dbReference type="NCBI Taxonomy" id="2823693"/>
    <lineage>
        <taxon>Bacteria</taxon>
        <taxon>Pseudomonadati</taxon>
        <taxon>Pseudomonadota</taxon>
        <taxon>Alphaproteobacteria</taxon>
        <taxon>Caulobacterales</taxon>
        <taxon>Caulobacteraceae</taxon>
        <taxon>Phenylobacterium</taxon>
    </lineage>
</organism>
<dbReference type="PROSITE" id="PS51318">
    <property type="entry name" value="TAT"/>
    <property type="match status" value="1"/>
</dbReference>